<keyword evidence="10" id="KW-1185">Reference proteome</keyword>
<reference evidence="9" key="1">
    <citation type="submission" date="2023-02" db="EMBL/GenBank/DDBJ databases">
        <title>Genome of toxic invasive species Heracleum sosnowskyi carries increased number of genes despite the absence of recent whole-genome duplications.</title>
        <authorList>
            <person name="Schelkunov M."/>
            <person name="Shtratnikova V."/>
            <person name="Makarenko M."/>
            <person name="Klepikova A."/>
            <person name="Omelchenko D."/>
            <person name="Novikova G."/>
            <person name="Obukhova E."/>
            <person name="Bogdanov V."/>
            <person name="Penin A."/>
            <person name="Logacheva M."/>
        </authorList>
    </citation>
    <scope>NUCLEOTIDE SEQUENCE</scope>
    <source>
        <strain evidence="9">Hsosn_3</strain>
        <tissue evidence="9">Leaf</tissue>
    </source>
</reference>
<evidence type="ECO:0000256" key="4">
    <source>
        <dbReference type="ARBA" id="ARBA00022729"/>
    </source>
</evidence>
<dbReference type="InterPro" id="IPR035513">
    <property type="entry name" value="Invertase/methylesterase_inhib"/>
</dbReference>
<evidence type="ECO:0000313" key="10">
    <source>
        <dbReference type="Proteomes" id="UP001237642"/>
    </source>
</evidence>
<feature type="chain" id="PRO_5042056201" evidence="7">
    <location>
        <begin position="31"/>
        <end position="202"/>
    </location>
</feature>
<name>A0AAD8J8H2_9APIA</name>
<gene>
    <name evidence="9" type="ORF">POM88_009515</name>
</gene>
<evidence type="ECO:0000256" key="7">
    <source>
        <dbReference type="SAM" id="SignalP"/>
    </source>
</evidence>
<keyword evidence="4 7" id="KW-0732">Signal</keyword>
<evidence type="ECO:0000256" key="5">
    <source>
        <dbReference type="ARBA" id="ARBA00023157"/>
    </source>
</evidence>
<comment type="caution">
    <text evidence="9">The sequence shown here is derived from an EMBL/GenBank/DDBJ whole genome shotgun (WGS) entry which is preliminary data.</text>
</comment>
<dbReference type="CDD" id="cd15798">
    <property type="entry name" value="PMEI-like_3"/>
    <property type="match status" value="1"/>
</dbReference>
<reference evidence="9" key="2">
    <citation type="submission" date="2023-05" db="EMBL/GenBank/DDBJ databases">
        <authorList>
            <person name="Schelkunov M.I."/>
        </authorList>
    </citation>
    <scope>NUCLEOTIDE SEQUENCE</scope>
    <source>
        <strain evidence="9">Hsosn_3</strain>
        <tissue evidence="9">Leaf</tissue>
    </source>
</reference>
<evidence type="ECO:0000256" key="1">
    <source>
        <dbReference type="ARBA" id="ARBA00004271"/>
    </source>
</evidence>
<protein>
    <submittedName>
        <fullName evidence="9">PMEI domain-containing protein</fullName>
    </submittedName>
</protein>
<feature type="domain" description="Pectinesterase inhibitor" evidence="8">
    <location>
        <begin position="38"/>
        <end position="193"/>
    </location>
</feature>
<dbReference type="Pfam" id="PF04043">
    <property type="entry name" value="PMEI"/>
    <property type="match status" value="1"/>
</dbReference>
<keyword evidence="5" id="KW-1015">Disulfide bond</keyword>
<comment type="similarity">
    <text evidence="6">Belongs to the PMEI family.</text>
</comment>
<keyword evidence="2" id="KW-0052">Apoplast</keyword>
<feature type="signal peptide" evidence="7">
    <location>
        <begin position="1"/>
        <end position="30"/>
    </location>
</feature>
<dbReference type="Proteomes" id="UP001237642">
    <property type="component" value="Unassembled WGS sequence"/>
</dbReference>
<comment type="subcellular location">
    <subcellularLocation>
        <location evidence="1">Secreted</location>
        <location evidence="1">Extracellular space</location>
        <location evidence="1">Apoplast</location>
    </subcellularLocation>
</comment>
<dbReference type="GO" id="GO:0004857">
    <property type="term" value="F:enzyme inhibitor activity"/>
    <property type="evidence" value="ECO:0007669"/>
    <property type="project" value="InterPro"/>
</dbReference>
<evidence type="ECO:0000313" key="9">
    <source>
        <dbReference type="EMBL" id="KAK1399652.1"/>
    </source>
</evidence>
<keyword evidence="3" id="KW-0964">Secreted</keyword>
<accession>A0AAD8J8H2</accession>
<dbReference type="PANTHER" id="PTHR31080">
    <property type="entry name" value="PECTINESTERASE INHIBITOR-LIKE"/>
    <property type="match status" value="1"/>
</dbReference>
<proteinExistence type="inferred from homology"/>
<dbReference type="SMART" id="SM00856">
    <property type="entry name" value="PMEI"/>
    <property type="match status" value="1"/>
</dbReference>
<evidence type="ECO:0000256" key="2">
    <source>
        <dbReference type="ARBA" id="ARBA00022523"/>
    </source>
</evidence>
<dbReference type="FunFam" id="1.20.140.40:FF:000006">
    <property type="entry name" value="Pectinesterase inhibitor 3"/>
    <property type="match status" value="1"/>
</dbReference>
<dbReference type="Gene3D" id="1.20.140.40">
    <property type="entry name" value="Invertase/pectin methylesterase inhibitor family protein"/>
    <property type="match status" value="1"/>
</dbReference>
<organism evidence="9 10">
    <name type="scientific">Heracleum sosnowskyi</name>
    <dbReference type="NCBI Taxonomy" id="360622"/>
    <lineage>
        <taxon>Eukaryota</taxon>
        <taxon>Viridiplantae</taxon>
        <taxon>Streptophyta</taxon>
        <taxon>Embryophyta</taxon>
        <taxon>Tracheophyta</taxon>
        <taxon>Spermatophyta</taxon>
        <taxon>Magnoliopsida</taxon>
        <taxon>eudicotyledons</taxon>
        <taxon>Gunneridae</taxon>
        <taxon>Pentapetalae</taxon>
        <taxon>asterids</taxon>
        <taxon>campanulids</taxon>
        <taxon>Apiales</taxon>
        <taxon>Apiaceae</taxon>
        <taxon>Apioideae</taxon>
        <taxon>apioid superclade</taxon>
        <taxon>Tordylieae</taxon>
        <taxon>Tordyliinae</taxon>
        <taxon>Heracleum</taxon>
    </lineage>
</organism>
<evidence type="ECO:0000256" key="6">
    <source>
        <dbReference type="ARBA" id="ARBA00038471"/>
    </source>
</evidence>
<dbReference type="EMBL" id="JAUIZM010000002">
    <property type="protein sequence ID" value="KAK1399652.1"/>
    <property type="molecule type" value="Genomic_DNA"/>
</dbReference>
<sequence>MKGSSTKNISAKAFLLLTISFNICINSSLAIDYGAQKASTEFIKTSCSKTIYPSLCFTSLSSYTDAIQTSPRLLAQTALSVALDQVVSTSAAMLRLSKAPGMMPREVGPMNDCLEELTDSIDELKRSMGEMSQLNGSPNYALLISDIQTWVSAALTDEDTCMDGFAGKAGNTKNVVRGRILNVAHLTSNALALINNYNSLHG</sequence>
<dbReference type="PANTHER" id="PTHR31080:SF117">
    <property type="entry name" value="PLANT INVERTASE_PECTIN METHYLESTERASE INHIBITOR SUPERFAMILY PROTEIN"/>
    <property type="match status" value="1"/>
</dbReference>
<dbReference type="InterPro" id="IPR006501">
    <property type="entry name" value="Pectinesterase_inhib_dom"/>
</dbReference>
<dbReference type="GO" id="GO:0048046">
    <property type="term" value="C:apoplast"/>
    <property type="evidence" value="ECO:0007669"/>
    <property type="project" value="UniProtKB-SubCell"/>
</dbReference>
<dbReference type="NCBIfam" id="TIGR01614">
    <property type="entry name" value="PME_inhib"/>
    <property type="match status" value="1"/>
</dbReference>
<dbReference type="AlphaFoldDB" id="A0AAD8J8H2"/>
<dbReference type="SUPFAM" id="SSF101148">
    <property type="entry name" value="Plant invertase/pectin methylesterase inhibitor"/>
    <property type="match status" value="1"/>
</dbReference>
<dbReference type="InterPro" id="IPR051955">
    <property type="entry name" value="PME_Inhibitor"/>
</dbReference>
<evidence type="ECO:0000256" key="3">
    <source>
        <dbReference type="ARBA" id="ARBA00022525"/>
    </source>
</evidence>
<evidence type="ECO:0000259" key="8">
    <source>
        <dbReference type="SMART" id="SM00856"/>
    </source>
</evidence>